<name>A0A1G5VDM8_9FIRM</name>
<proteinExistence type="predicted"/>
<dbReference type="Pfam" id="PF00534">
    <property type="entry name" value="Glycos_transf_1"/>
    <property type="match status" value="1"/>
</dbReference>
<gene>
    <name evidence="3" type="ORF">SAMN02910343_00578</name>
</gene>
<dbReference type="InterPro" id="IPR028098">
    <property type="entry name" value="Glyco_trans_4-like_N"/>
</dbReference>
<dbReference type="Gene3D" id="3.40.50.2000">
    <property type="entry name" value="Glycogen Phosphorylase B"/>
    <property type="match status" value="2"/>
</dbReference>
<evidence type="ECO:0000313" key="4">
    <source>
        <dbReference type="Proteomes" id="UP000199689"/>
    </source>
</evidence>
<dbReference type="PANTHER" id="PTHR12526">
    <property type="entry name" value="GLYCOSYLTRANSFERASE"/>
    <property type="match status" value="1"/>
</dbReference>
<accession>A0A1G5VDM8</accession>
<feature type="domain" description="Glycosyltransferase subfamily 4-like N-terminal" evidence="2">
    <location>
        <begin position="16"/>
        <end position="148"/>
    </location>
</feature>
<evidence type="ECO:0000313" key="3">
    <source>
        <dbReference type="EMBL" id="SDA44031.1"/>
    </source>
</evidence>
<protein>
    <submittedName>
        <fullName evidence="3">Glycosyltransferase involved in cell wall bisynthesis</fullName>
    </submittedName>
</protein>
<dbReference type="GeneID" id="87755617"/>
<dbReference type="OrthoDB" id="267399at2"/>
<dbReference type="STRING" id="209880.SAMN02910343_00578"/>
<keyword evidence="3" id="KW-0808">Transferase</keyword>
<dbReference type="AlphaFoldDB" id="A0A1G5VDM8"/>
<dbReference type="Pfam" id="PF13439">
    <property type="entry name" value="Glyco_transf_4"/>
    <property type="match status" value="1"/>
</dbReference>
<dbReference type="EMBL" id="FMXA01000006">
    <property type="protein sequence ID" value="SDA44031.1"/>
    <property type="molecule type" value="Genomic_DNA"/>
</dbReference>
<evidence type="ECO:0000259" key="1">
    <source>
        <dbReference type="Pfam" id="PF00534"/>
    </source>
</evidence>
<dbReference type="InterPro" id="IPR001296">
    <property type="entry name" value="Glyco_trans_1"/>
</dbReference>
<dbReference type="GO" id="GO:0016757">
    <property type="term" value="F:glycosyltransferase activity"/>
    <property type="evidence" value="ECO:0007669"/>
    <property type="project" value="InterPro"/>
</dbReference>
<evidence type="ECO:0000259" key="2">
    <source>
        <dbReference type="Pfam" id="PF13439"/>
    </source>
</evidence>
<dbReference type="SUPFAM" id="SSF53756">
    <property type="entry name" value="UDP-Glycosyltransferase/glycogen phosphorylase"/>
    <property type="match status" value="1"/>
</dbReference>
<keyword evidence="4" id="KW-1185">Reference proteome</keyword>
<sequence>MNILLANLHKFIGYSGGIEHVLSDMAQAFTVRGHKVTVVMMDEKDGTPFFPLPDNVEFYNLCHLPGEKAVALSRGLKLVREIIRPFSREQARNVNYKLMEPLWPGFRKILDKTKPDVIISSREPTGRLLLSHPEISVPVISMLHNDPDEIFMHSPEEEKKMLCRSASIQVLLPSFIPKAEKYLSYKHFTAIPNAVPEAGVQAHPGEKKEEYVITSVGRLTGRTKRQHLLIEAFALLAEDFPQWKVNFWGADYDRAYVMKLKKLIEGKHLENQVFLKGTTRDMQSVWKETDIFAFPSHHEGFPLALTEAMAAGIPVVGYASCPAVNELIVSGENGYLAEDGVEALAESLKALMLDPAKRESFGRKARQGMEAYRPECIWNSWEMLIKDTVERTKNTKG</sequence>
<dbReference type="RefSeq" id="WP_091363663.1">
    <property type="nucleotide sequence ID" value="NZ_FMXA01000006.1"/>
</dbReference>
<dbReference type="Proteomes" id="UP000199689">
    <property type="component" value="Unassembled WGS sequence"/>
</dbReference>
<feature type="domain" description="Glycosyl transferase family 1" evidence="1">
    <location>
        <begin position="204"/>
        <end position="367"/>
    </location>
</feature>
<reference evidence="3 4" key="1">
    <citation type="submission" date="2016-10" db="EMBL/GenBank/DDBJ databases">
        <authorList>
            <person name="de Groot N.N."/>
        </authorList>
    </citation>
    <scope>NUCLEOTIDE SEQUENCE [LARGE SCALE GENOMIC DNA]</scope>
    <source>
        <strain evidence="3 4">DSM 15230</strain>
    </source>
</reference>
<organism evidence="3 4">
    <name type="scientific">Allisonella histaminiformans</name>
    <dbReference type="NCBI Taxonomy" id="209880"/>
    <lineage>
        <taxon>Bacteria</taxon>
        <taxon>Bacillati</taxon>
        <taxon>Bacillota</taxon>
        <taxon>Negativicutes</taxon>
        <taxon>Veillonellales</taxon>
        <taxon>Veillonellaceae</taxon>
        <taxon>Allisonella</taxon>
    </lineage>
</organism>